<reference evidence="2 3" key="1">
    <citation type="submission" date="2020-08" db="EMBL/GenBank/DDBJ databases">
        <title>Genomic Encyclopedia of Type Strains, Phase IV (KMG-IV): sequencing the most valuable type-strain genomes for metagenomic binning, comparative biology and taxonomic classification.</title>
        <authorList>
            <person name="Goeker M."/>
        </authorList>
    </citation>
    <scope>NUCLEOTIDE SEQUENCE [LARGE SCALE GENOMIC DNA]</scope>
    <source>
        <strain evidence="2 3">DSM 27026</strain>
    </source>
</reference>
<keyword evidence="3" id="KW-1185">Reference proteome</keyword>
<accession>A0A840V978</accession>
<evidence type="ECO:0000313" key="2">
    <source>
        <dbReference type="EMBL" id="MBB5372273.1"/>
    </source>
</evidence>
<evidence type="ECO:0000313" key="3">
    <source>
        <dbReference type="Proteomes" id="UP000553706"/>
    </source>
</evidence>
<sequence>MSDTTGPAPRQRRPHEITLSEYSTSMTIAQGIAWGVAELKRQEAGTMREVQGMLTDAIARGILDGVTMLRKDELDMQTAIRDGIMAAVTMLALYVGVIALAWYGLCWLGTFFRAH</sequence>
<keyword evidence="1" id="KW-1133">Transmembrane helix</keyword>
<protein>
    <submittedName>
        <fullName evidence="2">Uncharacterized protein</fullName>
    </submittedName>
</protein>
<dbReference type="RefSeq" id="WP_183265292.1">
    <property type="nucleotide sequence ID" value="NZ_JACHFJ010000002.1"/>
</dbReference>
<dbReference type="EMBL" id="JACHFJ010000002">
    <property type="protein sequence ID" value="MBB5372273.1"/>
    <property type="molecule type" value="Genomic_DNA"/>
</dbReference>
<dbReference type="AlphaFoldDB" id="A0A840V978"/>
<gene>
    <name evidence="2" type="ORF">HNP71_000511</name>
</gene>
<evidence type="ECO:0000256" key="1">
    <source>
        <dbReference type="SAM" id="Phobius"/>
    </source>
</evidence>
<name>A0A840V978_9PROT</name>
<feature type="transmembrane region" description="Helical" evidence="1">
    <location>
        <begin position="84"/>
        <end position="105"/>
    </location>
</feature>
<organism evidence="2 3">
    <name type="scientific">Acidocella aromatica</name>
    <dbReference type="NCBI Taxonomy" id="1303579"/>
    <lineage>
        <taxon>Bacteria</taxon>
        <taxon>Pseudomonadati</taxon>
        <taxon>Pseudomonadota</taxon>
        <taxon>Alphaproteobacteria</taxon>
        <taxon>Acetobacterales</taxon>
        <taxon>Acidocellaceae</taxon>
        <taxon>Acidocella</taxon>
    </lineage>
</organism>
<keyword evidence="1" id="KW-0812">Transmembrane</keyword>
<comment type="caution">
    <text evidence="2">The sequence shown here is derived from an EMBL/GenBank/DDBJ whole genome shotgun (WGS) entry which is preliminary data.</text>
</comment>
<keyword evidence="1" id="KW-0472">Membrane</keyword>
<proteinExistence type="predicted"/>
<dbReference type="Proteomes" id="UP000553706">
    <property type="component" value="Unassembled WGS sequence"/>
</dbReference>